<name>A0A6P8AQJ3_PYRGI</name>
<dbReference type="AlphaFoldDB" id="A0A6P8AQJ3"/>
<reference evidence="2" key="1">
    <citation type="journal article" date="2019" name="Mol. Biol. Evol.">
        <title>Blast fungal genomes show frequent chromosomal changes, gene gains and losses, and effector gene turnover.</title>
        <authorList>
            <person name="Gomez Luciano L.B."/>
            <person name="Jason Tsai I."/>
            <person name="Chuma I."/>
            <person name="Tosa Y."/>
            <person name="Chen Y.H."/>
            <person name="Li J.Y."/>
            <person name="Li M.Y."/>
            <person name="Jade Lu M.Y."/>
            <person name="Nakayashiki H."/>
            <person name="Li W.H."/>
        </authorList>
    </citation>
    <scope>NUCLEOTIDE SEQUENCE</scope>
    <source>
        <strain evidence="2">NI907</strain>
    </source>
</reference>
<dbReference type="RefSeq" id="XP_030977165.1">
    <property type="nucleotide sequence ID" value="XM_031131996.1"/>
</dbReference>
<reference evidence="2" key="3">
    <citation type="submission" date="2025-08" db="UniProtKB">
        <authorList>
            <consortium name="RefSeq"/>
        </authorList>
    </citation>
    <scope>IDENTIFICATION</scope>
    <source>
        <strain evidence="2">NI907</strain>
    </source>
</reference>
<dbReference type="Proteomes" id="UP000515153">
    <property type="component" value="Unplaced"/>
</dbReference>
<keyword evidence="1" id="KW-1185">Reference proteome</keyword>
<evidence type="ECO:0000313" key="1">
    <source>
        <dbReference type="Proteomes" id="UP000515153"/>
    </source>
</evidence>
<organism evidence="1 2">
    <name type="scientific">Pyricularia grisea</name>
    <name type="common">Crabgrass-specific blast fungus</name>
    <name type="synonym">Magnaporthe grisea</name>
    <dbReference type="NCBI Taxonomy" id="148305"/>
    <lineage>
        <taxon>Eukaryota</taxon>
        <taxon>Fungi</taxon>
        <taxon>Dikarya</taxon>
        <taxon>Ascomycota</taxon>
        <taxon>Pezizomycotina</taxon>
        <taxon>Sordariomycetes</taxon>
        <taxon>Sordariomycetidae</taxon>
        <taxon>Magnaporthales</taxon>
        <taxon>Pyriculariaceae</taxon>
        <taxon>Pyricularia</taxon>
    </lineage>
</organism>
<dbReference type="KEGG" id="pgri:PgNI_12039"/>
<sequence>MRSRRWSSKWFIPQIRQHRRGSLLVTKTLNHGFVAINTILGDRTRAQPESSSVALVFFWACLASANGNLW</sequence>
<evidence type="ECO:0000313" key="2">
    <source>
        <dbReference type="RefSeq" id="XP_030977165.1"/>
    </source>
</evidence>
<protein>
    <submittedName>
        <fullName evidence="2">Uncharacterized protein</fullName>
    </submittedName>
</protein>
<gene>
    <name evidence="2" type="ORF">PgNI_12039</name>
</gene>
<proteinExistence type="predicted"/>
<reference evidence="2" key="2">
    <citation type="submission" date="2019-10" db="EMBL/GenBank/DDBJ databases">
        <authorList>
            <consortium name="NCBI Genome Project"/>
        </authorList>
    </citation>
    <scope>NUCLEOTIDE SEQUENCE</scope>
    <source>
        <strain evidence="2">NI907</strain>
    </source>
</reference>
<accession>A0A6P8AQJ3</accession>
<dbReference type="GeneID" id="41966901"/>